<comment type="subcellular location">
    <subcellularLocation>
        <location evidence="4">Cell membrane</location>
        <topology evidence="4">Peripheral membrane protein</topology>
        <orientation evidence="4">Cytoplasmic side</orientation>
    </subcellularLocation>
</comment>
<dbReference type="Proteomes" id="UP001597467">
    <property type="component" value="Unassembled WGS sequence"/>
</dbReference>
<dbReference type="HAMAP" id="MF_02095">
    <property type="entry name" value="CysQ"/>
    <property type="match status" value="1"/>
</dbReference>
<dbReference type="EMBL" id="JBHULM010000011">
    <property type="protein sequence ID" value="MFD2542901.1"/>
    <property type="molecule type" value="Genomic_DNA"/>
</dbReference>
<gene>
    <name evidence="4 5" type="primary">cysQ</name>
    <name evidence="5" type="ORF">ACFSSB_11275</name>
</gene>
<feature type="binding site" evidence="4">
    <location>
        <begin position="86"/>
        <end position="89"/>
    </location>
    <ligand>
        <name>substrate</name>
    </ligand>
</feature>
<evidence type="ECO:0000256" key="3">
    <source>
        <dbReference type="ARBA" id="ARBA00022842"/>
    </source>
</evidence>
<comment type="similarity">
    <text evidence="4">Belongs to the inositol monophosphatase superfamily. CysQ family.</text>
</comment>
<dbReference type="RefSeq" id="WP_379904249.1">
    <property type="nucleotide sequence ID" value="NZ_JBHULM010000011.1"/>
</dbReference>
<keyword evidence="4" id="KW-0472">Membrane</keyword>
<comment type="function">
    <text evidence="4">Converts adenosine-3',5'-bisphosphate (PAP) to AMP.</text>
</comment>
<evidence type="ECO:0000256" key="1">
    <source>
        <dbReference type="ARBA" id="ARBA00001625"/>
    </source>
</evidence>
<dbReference type="CDD" id="cd01638">
    <property type="entry name" value="CysQ"/>
    <property type="match status" value="1"/>
</dbReference>
<dbReference type="Gene3D" id="3.40.190.80">
    <property type="match status" value="1"/>
</dbReference>
<feature type="binding site" evidence="4">
    <location>
        <position position="64"/>
    </location>
    <ligand>
        <name>substrate</name>
    </ligand>
</feature>
<dbReference type="GO" id="GO:0008441">
    <property type="term" value="F:3'(2'),5'-bisphosphate nucleotidase activity"/>
    <property type="evidence" value="ECO:0007669"/>
    <property type="project" value="UniProtKB-EC"/>
</dbReference>
<feature type="binding site" evidence="4">
    <location>
        <position position="64"/>
    </location>
    <ligand>
        <name>Mg(2+)</name>
        <dbReference type="ChEBI" id="CHEBI:18420"/>
        <label>1</label>
    </ligand>
</feature>
<proteinExistence type="inferred from homology"/>
<keyword evidence="2 4" id="KW-0479">Metal-binding</keyword>
<dbReference type="NCBIfam" id="TIGR01331">
    <property type="entry name" value="bisphos_cysQ"/>
    <property type="match status" value="1"/>
</dbReference>
<dbReference type="PANTHER" id="PTHR43028">
    <property type="entry name" value="3'(2'),5'-BISPHOSPHATE NUCLEOTIDASE 1"/>
    <property type="match status" value="1"/>
</dbReference>
<evidence type="ECO:0000313" key="5">
    <source>
        <dbReference type="EMBL" id="MFD2542901.1"/>
    </source>
</evidence>
<comment type="cofactor">
    <cofactor evidence="4">
        <name>Mg(2+)</name>
        <dbReference type="ChEBI" id="CHEBI:18420"/>
    </cofactor>
</comment>
<dbReference type="InterPro" id="IPR020583">
    <property type="entry name" value="Inositol_monoP_metal-BS"/>
</dbReference>
<feature type="binding site" evidence="4">
    <location>
        <position position="86"/>
    </location>
    <ligand>
        <name>Mg(2+)</name>
        <dbReference type="ChEBI" id="CHEBI:18420"/>
        <label>1</label>
    </ligand>
</feature>
<keyword evidence="3 4" id="KW-0460">Magnesium</keyword>
<feature type="binding site" evidence="4">
    <location>
        <position position="225"/>
    </location>
    <ligand>
        <name>substrate</name>
    </ligand>
</feature>
<comment type="catalytic activity">
    <reaction evidence="1 4">
        <text>adenosine 3',5'-bisphosphate + H2O = AMP + phosphate</text>
        <dbReference type="Rhea" id="RHEA:10040"/>
        <dbReference type="ChEBI" id="CHEBI:15377"/>
        <dbReference type="ChEBI" id="CHEBI:43474"/>
        <dbReference type="ChEBI" id="CHEBI:58343"/>
        <dbReference type="ChEBI" id="CHEBI:456215"/>
        <dbReference type="EC" id="3.1.3.7"/>
    </reaction>
</comment>
<dbReference type="Pfam" id="PF00459">
    <property type="entry name" value="Inositol_P"/>
    <property type="match status" value="1"/>
</dbReference>
<dbReference type="PANTHER" id="PTHR43028:SF5">
    <property type="entry name" value="3'(2'),5'-BISPHOSPHATE NUCLEOTIDASE 1"/>
    <property type="match status" value="1"/>
</dbReference>
<organism evidence="5 6">
    <name type="scientific">Lacinutrix gracilariae</name>
    <dbReference type="NCBI Taxonomy" id="1747198"/>
    <lineage>
        <taxon>Bacteria</taxon>
        <taxon>Pseudomonadati</taxon>
        <taxon>Bacteroidota</taxon>
        <taxon>Flavobacteriia</taxon>
        <taxon>Flavobacteriales</taxon>
        <taxon>Flavobacteriaceae</taxon>
        <taxon>Lacinutrix</taxon>
    </lineage>
</organism>
<dbReference type="Gene3D" id="3.30.540.10">
    <property type="entry name" value="Fructose-1,6-Bisphosphatase, subunit A, domain 1"/>
    <property type="match status" value="1"/>
</dbReference>
<feature type="binding site" evidence="4">
    <location>
        <position position="87"/>
    </location>
    <ligand>
        <name>Mg(2+)</name>
        <dbReference type="ChEBI" id="CHEBI:18420"/>
        <label>2</label>
    </ligand>
</feature>
<dbReference type="InterPro" id="IPR050725">
    <property type="entry name" value="CysQ/Inositol_MonoPase"/>
</dbReference>
<feature type="binding site" evidence="4">
    <location>
        <position position="225"/>
    </location>
    <ligand>
        <name>Mg(2+)</name>
        <dbReference type="ChEBI" id="CHEBI:18420"/>
        <label>2</label>
    </ligand>
</feature>
<keyword evidence="6" id="KW-1185">Reference proteome</keyword>
<dbReference type="InterPro" id="IPR006240">
    <property type="entry name" value="CysQ"/>
</dbReference>
<dbReference type="InterPro" id="IPR000760">
    <property type="entry name" value="Inositol_monophosphatase-like"/>
</dbReference>
<sequence length="265" mass="29352">MLNSNLKTAVEASLKAGKVIMQVYDTVFDVEIKDDKSPLTEADKKANDVINSYLVNTEFPIISEENKQTDYATRKNWTTCWVVDPVDGTKEFIKRNGEFTVNIALVTNGKPEFGVIYVPATKTIYVADVTKKDAFKADLDSHDATIEEVMQAAIKLQPKAPESNPVQVVGSRSHMSQETLDFVESIKKEGKEVEVVSKGSSLKFCLVAEGNADVYPRFAPTMEWDTAAGQAICNAVGIDVISQDTNESLLYNKENLLNPWFLVSK</sequence>
<evidence type="ECO:0000256" key="2">
    <source>
        <dbReference type="ARBA" id="ARBA00022723"/>
    </source>
</evidence>
<keyword evidence="4" id="KW-1003">Cell membrane</keyword>
<name>A0ABW5K4X8_9FLAO</name>
<evidence type="ECO:0000313" key="6">
    <source>
        <dbReference type="Proteomes" id="UP001597467"/>
    </source>
</evidence>
<evidence type="ECO:0000256" key="4">
    <source>
        <dbReference type="HAMAP-Rule" id="MF_02095"/>
    </source>
</evidence>
<protein>
    <recommendedName>
        <fullName evidence="4">3'(2'),5'-bisphosphate nucleotidase CysQ</fullName>
        <ecNumber evidence="4">3.1.3.7</ecNumber>
    </recommendedName>
    <alternativeName>
        <fullName evidence="4">3'(2'),5-bisphosphonucleoside 3'(2')-phosphohydrolase</fullName>
    </alternativeName>
    <alternativeName>
        <fullName evidence="4">3'-phosphoadenosine 5'-phosphate phosphatase</fullName>
        <shortName evidence="4">PAP phosphatase</shortName>
    </alternativeName>
</protein>
<keyword evidence="4 5" id="KW-0378">Hydrolase</keyword>
<reference evidence="6" key="1">
    <citation type="journal article" date="2019" name="Int. J. Syst. Evol. Microbiol.">
        <title>The Global Catalogue of Microorganisms (GCM) 10K type strain sequencing project: providing services to taxonomists for standard genome sequencing and annotation.</title>
        <authorList>
            <consortium name="The Broad Institute Genomics Platform"/>
            <consortium name="The Broad Institute Genome Sequencing Center for Infectious Disease"/>
            <person name="Wu L."/>
            <person name="Ma J."/>
        </authorList>
    </citation>
    <scope>NUCLEOTIDE SEQUENCE [LARGE SCALE GENOMIC DNA]</scope>
    <source>
        <strain evidence="6">KCTC 42808</strain>
    </source>
</reference>
<dbReference type="SUPFAM" id="SSF56655">
    <property type="entry name" value="Carbohydrate phosphatase"/>
    <property type="match status" value="1"/>
</dbReference>
<accession>A0ABW5K4X8</accession>
<dbReference type="EC" id="3.1.3.7" evidence="4"/>
<feature type="binding site" evidence="4">
    <location>
        <position position="84"/>
    </location>
    <ligand>
        <name>Mg(2+)</name>
        <dbReference type="ChEBI" id="CHEBI:18420"/>
        <label>2</label>
    </ligand>
</feature>
<feature type="binding site" evidence="4">
    <location>
        <position position="84"/>
    </location>
    <ligand>
        <name>Mg(2+)</name>
        <dbReference type="ChEBI" id="CHEBI:18420"/>
        <label>1</label>
    </ligand>
</feature>
<comment type="caution">
    <text evidence="5">The sequence shown here is derived from an EMBL/GenBank/DDBJ whole genome shotgun (WGS) entry which is preliminary data.</text>
</comment>
<dbReference type="PROSITE" id="PS00629">
    <property type="entry name" value="IMP_1"/>
    <property type="match status" value="1"/>
</dbReference>